<dbReference type="Proteomes" id="UP001499909">
    <property type="component" value="Unassembled WGS sequence"/>
</dbReference>
<accession>A0ABP7NIB5</accession>
<name>A0ABP7NIB5_9BACT</name>
<dbReference type="EMBL" id="BAABDH010000103">
    <property type="protein sequence ID" value="GAA3947731.1"/>
    <property type="molecule type" value="Genomic_DNA"/>
</dbReference>
<evidence type="ECO:0008006" key="3">
    <source>
        <dbReference type="Google" id="ProtNLM"/>
    </source>
</evidence>
<keyword evidence="2" id="KW-1185">Reference proteome</keyword>
<gene>
    <name evidence="1" type="ORF">GCM10022406_31910</name>
</gene>
<evidence type="ECO:0000313" key="2">
    <source>
        <dbReference type="Proteomes" id="UP001499909"/>
    </source>
</evidence>
<evidence type="ECO:0000313" key="1">
    <source>
        <dbReference type="EMBL" id="GAA3947731.1"/>
    </source>
</evidence>
<comment type="caution">
    <text evidence="1">The sequence shown here is derived from an EMBL/GenBank/DDBJ whole genome shotgun (WGS) entry which is preliminary data.</text>
</comment>
<organism evidence="1 2">
    <name type="scientific">Hymenobacter algoricola</name>
    <dbReference type="NCBI Taxonomy" id="486267"/>
    <lineage>
        <taxon>Bacteria</taxon>
        <taxon>Pseudomonadati</taxon>
        <taxon>Bacteroidota</taxon>
        <taxon>Cytophagia</taxon>
        <taxon>Cytophagales</taxon>
        <taxon>Hymenobacteraceae</taxon>
        <taxon>Hymenobacter</taxon>
    </lineage>
</organism>
<proteinExistence type="predicted"/>
<protein>
    <recommendedName>
        <fullName evidence="3">Aspartyl protease</fullName>
    </recommendedName>
</protein>
<sequence length="299" mass="32403">MKKKFQAPANQLVVSQLPLSSSFVWQADSTARPVVAHRALLVPVRLAGCSRTCYLQFDTGVPYTLLHTKAVELLRAAYPATRAALAAPNDTVRNLTFTLGTGQVLVRRLPLLRGGSQQLPADSAAPFVIGTLGTDLLEGRVLVLDYARQQFRLTRQVPADLAARAAFVPLVFNSRRILFDATVRGKQEQMLFDTGTSAFALLTSQSIWQQLAQPGARPRVTAVNSWGKTLTAHTVATGEALHLGAATVPLQTVTYMEGTSLMQNLLTRFSGMGGMLGNEPFDNRTVILDVQGSRFGLVQ</sequence>
<reference evidence="2" key="1">
    <citation type="journal article" date="2019" name="Int. J. Syst. Evol. Microbiol.">
        <title>The Global Catalogue of Microorganisms (GCM) 10K type strain sequencing project: providing services to taxonomists for standard genome sequencing and annotation.</title>
        <authorList>
            <consortium name="The Broad Institute Genomics Platform"/>
            <consortium name="The Broad Institute Genome Sequencing Center for Infectious Disease"/>
            <person name="Wu L."/>
            <person name="Ma J."/>
        </authorList>
    </citation>
    <scope>NUCLEOTIDE SEQUENCE [LARGE SCALE GENOMIC DNA]</scope>
    <source>
        <strain evidence="2">JCM 17214</strain>
    </source>
</reference>